<organism evidence="18 19">
    <name type="scientific">Glutamicibacter ardleyensis</name>
    <dbReference type="NCBI Taxonomy" id="225894"/>
    <lineage>
        <taxon>Bacteria</taxon>
        <taxon>Bacillati</taxon>
        <taxon>Actinomycetota</taxon>
        <taxon>Actinomycetes</taxon>
        <taxon>Micrococcales</taxon>
        <taxon>Micrococcaceae</taxon>
        <taxon>Glutamicibacter</taxon>
    </lineage>
</organism>
<evidence type="ECO:0000256" key="1">
    <source>
        <dbReference type="ARBA" id="ARBA00004651"/>
    </source>
</evidence>
<dbReference type="Proteomes" id="UP000606115">
    <property type="component" value="Unassembled WGS sequence"/>
</dbReference>
<feature type="transmembrane region" description="Helical" evidence="17">
    <location>
        <begin position="217"/>
        <end position="241"/>
    </location>
</feature>
<feature type="transmembrane region" description="Helical" evidence="17">
    <location>
        <begin position="116"/>
        <end position="137"/>
    </location>
</feature>
<keyword evidence="19" id="KW-1185">Reference proteome</keyword>
<comment type="similarity">
    <text evidence="2 17">Belongs to the UppP family.</text>
</comment>
<evidence type="ECO:0000256" key="5">
    <source>
        <dbReference type="ARBA" id="ARBA00022475"/>
    </source>
</evidence>
<dbReference type="PANTHER" id="PTHR30622:SF4">
    <property type="entry name" value="UNDECAPRENYL-DIPHOSPHATASE"/>
    <property type="match status" value="1"/>
</dbReference>
<evidence type="ECO:0000256" key="10">
    <source>
        <dbReference type="ARBA" id="ARBA00022989"/>
    </source>
</evidence>
<evidence type="ECO:0000256" key="7">
    <source>
        <dbReference type="ARBA" id="ARBA00022801"/>
    </source>
</evidence>
<evidence type="ECO:0000256" key="3">
    <source>
        <dbReference type="ARBA" id="ARBA00012374"/>
    </source>
</evidence>
<dbReference type="Pfam" id="PF02673">
    <property type="entry name" value="BacA"/>
    <property type="match status" value="1"/>
</dbReference>
<feature type="transmembrane region" description="Helical" evidence="17">
    <location>
        <begin position="253"/>
        <end position="272"/>
    </location>
</feature>
<dbReference type="HAMAP" id="MF_01006">
    <property type="entry name" value="Undec_diphosphatase"/>
    <property type="match status" value="1"/>
</dbReference>
<evidence type="ECO:0000256" key="9">
    <source>
        <dbReference type="ARBA" id="ARBA00022984"/>
    </source>
</evidence>
<reference evidence="19" key="1">
    <citation type="journal article" date="2019" name="Int. J. Syst. Evol. Microbiol.">
        <title>The Global Catalogue of Microorganisms (GCM) 10K type strain sequencing project: providing services to taxonomists for standard genome sequencing and annotation.</title>
        <authorList>
            <consortium name="The Broad Institute Genomics Platform"/>
            <consortium name="The Broad Institute Genome Sequencing Center for Infectious Disease"/>
            <person name="Wu L."/>
            <person name="Ma J."/>
        </authorList>
    </citation>
    <scope>NUCLEOTIDE SEQUENCE [LARGE SCALE GENOMIC DNA]</scope>
    <source>
        <strain evidence="19">CGMCC 1.3685</strain>
    </source>
</reference>
<dbReference type="EMBL" id="BMKX01000006">
    <property type="protein sequence ID" value="GGJ64514.1"/>
    <property type="molecule type" value="Genomic_DNA"/>
</dbReference>
<keyword evidence="11 17" id="KW-0472">Membrane</keyword>
<evidence type="ECO:0000256" key="6">
    <source>
        <dbReference type="ARBA" id="ARBA00022692"/>
    </source>
</evidence>
<evidence type="ECO:0000256" key="15">
    <source>
        <dbReference type="ARBA" id="ARBA00032932"/>
    </source>
</evidence>
<sequence>MNWFEAAFLGLIQGLTEFLPVSSSAHLRIVGELLPNAQDPGAAFTAITQLGTETAVIVFFWRDIVRIIGAWFKAITGKIPHSDPDAKMGWLIIVGSIPIAFLGLLLESYIDTNFRSLWIVATTLVVFGVFLAIADYYGKQERTLQTLTVKHGIFYGLAQAMALIPGVSRSGGTITAGLLMGYTREAAARYSFLLAIPAVYASGLYKLYKSFAEPGVYTLAQTGVATLVAFVVGFFIVGWFLKFVSTHSYRFFVWYRLLLGLGLFVFLGLGVISA</sequence>
<comment type="catalytic activity">
    <reaction evidence="16 17">
        <text>di-trans,octa-cis-undecaprenyl diphosphate + H2O = di-trans,octa-cis-undecaprenyl phosphate + phosphate + H(+)</text>
        <dbReference type="Rhea" id="RHEA:28094"/>
        <dbReference type="ChEBI" id="CHEBI:15377"/>
        <dbReference type="ChEBI" id="CHEBI:15378"/>
        <dbReference type="ChEBI" id="CHEBI:43474"/>
        <dbReference type="ChEBI" id="CHEBI:58405"/>
        <dbReference type="ChEBI" id="CHEBI:60392"/>
        <dbReference type="EC" id="3.6.1.27"/>
    </reaction>
</comment>
<evidence type="ECO:0000256" key="12">
    <source>
        <dbReference type="ARBA" id="ARBA00023251"/>
    </source>
</evidence>
<evidence type="ECO:0000256" key="13">
    <source>
        <dbReference type="ARBA" id="ARBA00023316"/>
    </source>
</evidence>
<proteinExistence type="inferred from homology"/>
<name>A0ABQ2DQ96_9MICC</name>
<evidence type="ECO:0000313" key="18">
    <source>
        <dbReference type="EMBL" id="GGJ64514.1"/>
    </source>
</evidence>
<gene>
    <name evidence="18" type="primary">uppP2</name>
    <name evidence="17" type="synonym">uppP</name>
    <name evidence="18" type="ORF">GCM10007173_24340</name>
</gene>
<dbReference type="GeneID" id="303304788"/>
<keyword evidence="6 17" id="KW-0812">Transmembrane</keyword>
<feature type="transmembrane region" description="Helical" evidence="17">
    <location>
        <begin position="88"/>
        <end position="110"/>
    </location>
</feature>
<evidence type="ECO:0000256" key="16">
    <source>
        <dbReference type="ARBA" id="ARBA00047594"/>
    </source>
</evidence>
<dbReference type="EC" id="3.6.1.27" evidence="3 17"/>
<evidence type="ECO:0000256" key="17">
    <source>
        <dbReference type="HAMAP-Rule" id="MF_01006"/>
    </source>
</evidence>
<keyword evidence="9 17" id="KW-0573">Peptidoglycan synthesis</keyword>
<dbReference type="PANTHER" id="PTHR30622">
    <property type="entry name" value="UNDECAPRENYL-DIPHOSPHATASE"/>
    <property type="match status" value="1"/>
</dbReference>
<evidence type="ECO:0000256" key="11">
    <source>
        <dbReference type="ARBA" id="ARBA00023136"/>
    </source>
</evidence>
<evidence type="ECO:0000256" key="14">
    <source>
        <dbReference type="ARBA" id="ARBA00032707"/>
    </source>
</evidence>
<keyword evidence="8 17" id="KW-0133">Cell shape</keyword>
<feature type="transmembrane region" description="Helical" evidence="17">
    <location>
        <begin position="149"/>
        <end position="167"/>
    </location>
</feature>
<keyword evidence="12 17" id="KW-0046">Antibiotic resistance</keyword>
<comment type="function">
    <text evidence="17">Catalyzes the dephosphorylation of undecaprenyl diphosphate (UPP). Confers resistance to bacitracin.</text>
</comment>
<dbReference type="InterPro" id="IPR003824">
    <property type="entry name" value="UppP"/>
</dbReference>
<feature type="transmembrane region" description="Helical" evidence="17">
    <location>
        <begin position="187"/>
        <end position="205"/>
    </location>
</feature>
<comment type="miscellaneous">
    <text evidence="17">Bacitracin is thought to be involved in the inhibition of peptidoglycan synthesis by sequestering undecaprenyl diphosphate, thereby reducing the pool of lipid carrier available.</text>
</comment>
<accession>A0ABQ2DQ96</accession>
<dbReference type="NCBIfam" id="TIGR00753">
    <property type="entry name" value="undec_PP_bacA"/>
    <property type="match status" value="1"/>
</dbReference>
<comment type="subcellular location">
    <subcellularLocation>
        <location evidence="1 17">Cell membrane</location>
        <topology evidence="1 17">Multi-pass membrane protein</topology>
    </subcellularLocation>
</comment>
<comment type="caution">
    <text evidence="18">The sequence shown here is derived from an EMBL/GenBank/DDBJ whole genome shotgun (WGS) entry which is preliminary data.</text>
</comment>
<keyword evidence="10 17" id="KW-1133">Transmembrane helix</keyword>
<keyword evidence="7 17" id="KW-0378">Hydrolase</keyword>
<evidence type="ECO:0000256" key="2">
    <source>
        <dbReference type="ARBA" id="ARBA00010621"/>
    </source>
</evidence>
<keyword evidence="5 17" id="KW-1003">Cell membrane</keyword>
<evidence type="ECO:0000256" key="8">
    <source>
        <dbReference type="ARBA" id="ARBA00022960"/>
    </source>
</evidence>
<evidence type="ECO:0000313" key="19">
    <source>
        <dbReference type="Proteomes" id="UP000606115"/>
    </source>
</evidence>
<evidence type="ECO:0000256" key="4">
    <source>
        <dbReference type="ARBA" id="ARBA00021581"/>
    </source>
</evidence>
<dbReference type="RefSeq" id="WP_096253973.1">
    <property type="nucleotide sequence ID" value="NZ_BMKX01000006.1"/>
</dbReference>
<keyword evidence="13 17" id="KW-0961">Cell wall biogenesis/degradation</keyword>
<dbReference type="NCBIfam" id="NF001392">
    <property type="entry name" value="PRK00281.2-1"/>
    <property type="match status" value="1"/>
</dbReference>
<protein>
    <recommendedName>
        <fullName evidence="4 17">Undecaprenyl-diphosphatase</fullName>
        <ecNumber evidence="3 17">3.6.1.27</ecNumber>
    </recommendedName>
    <alternativeName>
        <fullName evidence="15 17">Bacitracin resistance protein</fullName>
    </alternativeName>
    <alternativeName>
        <fullName evidence="14 17">Undecaprenyl pyrophosphate phosphatase</fullName>
    </alternativeName>
</protein>